<dbReference type="Proteomes" id="UP000663891">
    <property type="component" value="Unassembled WGS sequence"/>
</dbReference>
<dbReference type="OrthoDB" id="9995416at2759"/>
<dbReference type="PANTHER" id="PTHR24243:SF230">
    <property type="entry name" value="G-PROTEIN COUPLED RECEPTORS FAMILY 1 PROFILE DOMAIN-CONTAINING PROTEIN"/>
    <property type="match status" value="1"/>
</dbReference>
<sequence length="325" mass="37319">MSSSNTSTLTYIGQQITVYVGFITVITGVLGNLFNIIVFLSLKTFRESTSGFYLIVISFVNIGQLLFGLISRIMIYGFLIDWNAMSIVFCKMRLPIATICSLISYTCLCLATIDQYLATSINPRWQQWSNMRTAYYLTIIFSLFWILHTIPYSVFSIHVTSLVTGAVTCIITNNTLLQYRNYFATLFLSGYIPDFITLLFGILAYRNINQIAYRTIPLVRRELDKQLTVMVLVQVIINLITNIPTVTISAVVFATSNIKNTTTSDIIQFLSTVTTVIFYTYYASSFYIYMCVSERFRRQFIYVLFEVHLQRRRQRLTVNNQIAPA</sequence>
<gene>
    <name evidence="11" type="ORF">OKA104_LOCUS22205</name>
    <name evidence="10" type="ORF">VCS650_LOCUS34110</name>
</gene>
<evidence type="ECO:0000313" key="10">
    <source>
        <dbReference type="EMBL" id="CAF1357317.1"/>
    </source>
</evidence>
<feature type="transmembrane region" description="Helical" evidence="8">
    <location>
        <begin position="52"/>
        <end position="80"/>
    </location>
</feature>
<evidence type="ECO:0000256" key="8">
    <source>
        <dbReference type="SAM" id="Phobius"/>
    </source>
</evidence>
<dbReference type="GO" id="GO:0004930">
    <property type="term" value="F:G protein-coupled receptor activity"/>
    <property type="evidence" value="ECO:0007669"/>
    <property type="project" value="UniProtKB-KW"/>
</dbReference>
<accession>A0A815HU98</accession>
<comment type="subcellular location">
    <subcellularLocation>
        <location evidence="1">Membrane</location>
        <topology evidence="1">Multi-pass membrane protein</topology>
    </subcellularLocation>
</comment>
<dbReference type="SUPFAM" id="SSF81321">
    <property type="entry name" value="Family A G protein-coupled receptor-like"/>
    <property type="match status" value="1"/>
</dbReference>
<comment type="caution">
    <text evidence="10">The sequence shown here is derived from an EMBL/GenBank/DDBJ whole genome shotgun (WGS) entry which is preliminary data.</text>
</comment>
<dbReference type="AlphaFoldDB" id="A0A815HU98"/>
<dbReference type="GO" id="GO:0005886">
    <property type="term" value="C:plasma membrane"/>
    <property type="evidence" value="ECO:0007669"/>
    <property type="project" value="TreeGrafter"/>
</dbReference>
<dbReference type="EMBL" id="CAJNON010000698">
    <property type="protein sequence ID" value="CAF1357317.1"/>
    <property type="molecule type" value="Genomic_DNA"/>
</dbReference>
<evidence type="ECO:0000259" key="9">
    <source>
        <dbReference type="PROSITE" id="PS50262"/>
    </source>
</evidence>
<feature type="transmembrane region" description="Helical" evidence="8">
    <location>
        <begin position="16"/>
        <end position="40"/>
    </location>
</feature>
<organism evidence="10 12">
    <name type="scientific">Adineta steineri</name>
    <dbReference type="NCBI Taxonomy" id="433720"/>
    <lineage>
        <taxon>Eukaryota</taxon>
        <taxon>Metazoa</taxon>
        <taxon>Spiralia</taxon>
        <taxon>Gnathifera</taxon>
        <taxon>Rotifera</taxon>
        <taxon>Eurotatoria</taxon>
        <taxon>Bdelloidea</taxon>
        <taxon>Adinetida</taxon>
        <taxon>Adinetidae</taxon>
        <taxon>Adineta</taxon>
    </lineage>
</organism>
<dbReference type="Proteomes" id="UP000663881">
    <property type="component" value="Unassembled WGS sequence"/>
</dbReference>
<evidence type="ECO:0000256" key="1">
    <source>
        <dbReference type="ARBA" id="ARBA00004141"/>
    </source>
</evidence>
<feature type="transmembrane region" description="Helical" evidence="8">
    <location>
        <begin position="134"/>
        <end position="155"/>
    </location>
</feature>
<feature type="domain" description="G-protein coupled receptors family 1 profile" evidence="9">
    <location>
        <begin position="31"/>
        <end position="289"/>
    </location>
</feature>
<keyword evidence="3 8" id="KW-1133">Transmembrane helix</keyword>
<keyword evidence="5 8" id="KW-0472">Membrane</keyword>
<dbReference type="EMBL" id="CAJOAY010001602">
    <property type="protein sequence ID" value="CAF3864067.1"/>
    <property type="molecule type" value="Genomic_DNA"/>
</dbReference>
<keyword evidence="7" id="KW-0807">Transducer</keyword>
<protein>
    <recommendedName>
        <fullName evidence="9">G-protein coupled receptors family 1 profile domain-containing protein</fullName>
    </recommendedName>
</protein>
<evidence type="ECO:0000313" key="12">
    <source>
        <dbReference type="Proteomes" id="UP000663891"/>
    </source>
</evidence>
<keyword evidence="4" id="KW-0297">G-protein coupled receptor</keyword>
<feature type="transmembrane region" description="Helical" evidence="8">
    <location>
        <begin position="227"/>
        <end position="254"/>
    </location>
</feature>
<dbReference type="PANTHER" id="PTHR24243">
    <property type="entry name" value="G-PROTEIN COUPLED RECEPTOR"/>
    <property type="match status" value="1"/>
</dbReference>
<feature type="transmembrane region" description="Helical" evidence="8">
    <location>
        <begin position="266"/>
        <end position="289"/>
    </location>
</feature>
<evidence type="ECO:0000256" key="2">
    <source>
        <dbReference type="ARBA" id="ARBA00022692"/>
    </source>
</evidence>
<keyword evidence="6" id="KW-0675">Receptor</keyword>
<reference evidence="10" key="1">
    <citation type="submission" date="2021-02" db="EMBL/GenBank/DDBJ databases">
        <authorList>
            <person name="Nowell W R."/>
        </authorList>
    </citation>
    <scope>NUCLEOTIDE SEQUENCE</scope>
</reference>
<proteinExistence type="predicted"/>
<dbReference type="PROSITE" id="PS50262">
    <property type="entry name" value="G_PROTEIN_RECEP_F1_2"/>
    <property type="match status" value="1"/>
</dbReference>
<evidence type="ECO:0000256" key="5">
    <source>
        <dbReference type="ARBA" id="ARBA00023136"/>
    </source>
</evidence>
<evidence type="ECO:0000313" key="11">
    <source>
        <dbReference type="EMBL" id="CAF3864067.1"/>
    </source>
</evidence>
<feature type="transmembrane region" description="Helical" evidence="8">
    <location>
        <begin position="182"/>
        <end position="206"/>
    </location>
</feature>
<evidence type="ECO:0000256" key="6">
    <source>
        <dbReference type="ARBA" id="ARBA00023170"/>
    </source>
</evidence>
<evidence type="ECO:0000256" key="3">
    <source>
        <dbReference type="ARBA" id="ARBA00022989"/>
    </source>
</evidence>
<name>A0A815HU98_9BILA</name>
<feature type="transmembrane region" description="Helical" evidence="8">
    <location>
        <begin position="92"/>
        <end position="113"/>
    </location>
</feature>
<dbReference type="InterPro" id="IPR017452">
    <property type="entry name" value="GPCR_Rhodpsn_7TM"/>
</dbReference>
<evidence type="ECO:0000256" key="7">
    <source>
        <dbReference type="ARBA" id="ARBA00023224"/>
    </source>
</evidence>
<keyword evidence="2 8" id="KW-0812">Transmembrane</keyword>
<evidence type="ECO:0000256" key="4">
    <source>
        <dbReference type="ARBA" id="ARBA00023040"/>
    </source>
</evidence>
<dbReference type="Gene3D" id="1.20.1070.10">
    <property type="entry name" value="Rhodopsin 7-helix transmembrane proteins"/>
    <property type="match status" value="1"/>
</dbReference>